<evidence type="ECO:0000313" key="2">
    <source>
        <dbReference type="Proteomes" id="UP000070160"/>
    </source>
</evidence>
<dbReference type="GO" id="GO:0006352">
    <property type="term" value="P:DNA-templated transcription initiation"/>
    <property type="evidence" value="ECO:0007669"/>
    <property type="project" value="InterPro"/>
</dbReference>
<keyword evidence="2" id="KW-1185">Reference proteome</keyword>
<gene>
    <name evidence="1" type="ORF">HMPREF3182_00046</name>
</gene>
<dbReference type="InterPro" id="IPR036388">
    <property type="entry name" value="WH-like_DNA-bd_sf"/>
</dbReference>
<dbReference type="Proteomes" id="UP000070160">
    <property type="component" value="Unassembled WGS sequence"/>
</dbReference>
<organism evidence="1 2">
    <name type="scientific">Megasphaera hutchinsoni</name>
    <dbReference type="NCBI Taxonomy" id="1588748"/>
    <lineage>
        <taxon>Bacteria</taxon>
        <taxon>Bacillati</taxon>
        <taxon>Bacillota</taxon>
        <taxon>Negativicutes</taxon>
        <taxon>Veillonellales</taxon>
        <taxon>Veillonellaceae</taxon>
        <taxon>Megasphaera</taxon>
    </lineage>
</organism>
<dbReference type="Gene3D" id="1.10.10.10">
    <property type="entry name" value="Winged helix-like DNA-binding domain superfamily/Winged helix DNA-binding domain"/>
    <property type="match status" value="1"/>
</dbReference>
<reference evidence="2" key="1">
    <citation type="submission" date="2016-01" db="EMBL/GenBank/DDBJ databases">
        <authorList>
            <person name="Mitreva M."/>
            <person name="Pepin K.H."/>
            <person name="Mihindukulasuriya K.A."/>
            <person name="Fulton R."/>
            <person name="Fronick C."/>
            <person name="O'Laughlin M."/>
            <person name="Miner T."/>
            <person name="Herter B."/>
            <person name="Rosa B.A."/>
            <person name="Cordes M."/>
            <person name="Tomlinson C."/>
            <person name="Wollam A."/>
            <person name="Palsikar V.B."/>
            <person name="Mardis E.R."/>
            <person name="Wilson R.K."/>
        </authorList>
    </citation>
    <scope>NUCLEOTIDE SEQUENCE [LARGE SCALE GENOMIC DNA]</scope>
    <source>
        <strain evidence="2">KA00182</strain>
    </source>
</reference>
<name>A0A134CLN8_9FIRM</name>
<dbReference type="GO" id="GO:0003700">
    <property type="term" value="F:DNA-binding transcription factor activity"/>
    <property type="evidence" value="ECO:0007669"/>
    <property type="project" value="InterPro"/>
</dbReference>
<accession>A0A134CLN8</accession>
<dbReference type="EMBL" id="LSDT01000002">
    <property type="protein sequence ID" value="KXB93130.1"/>
    <property type="molecule type" value="Genomic_DNA"/>
</dbReference>
<sequence>MAVPLYPGGTPHFKEVRSMDTIRHYIREMQQGDMRNVGTLIEMFQPFMWKLTRQHRDILEQDEIQSICTIAVFEGAKEYDLASDVKAVYYFFSKMSNAVRREIRRTLLMRMQLRKGEQQEVQYFVCPVDDIAYAQLVYFIEEVIKDKTPMEKDIIRDYLHRSYTFRDLGKKYNITAKKASRIVHRLLEELRREWKK</sequence>
<comment type="caution">
    <text evidence="1">The sequence shown here is derived from an EMBL/GenBank/DDBJ whole genome shotgun (WGS) entry which is preliminary data.</text>
</comment>
<dbReference type="SUPFAM" id="SSF88946">
    <property type="entry name" value="Sigma2 domain of RNA polymerase sigma factors"/>
    <property type="match status" value="1"/>
</dbReference>
<dbReference type="InterPro" id="IPR013324">
    <property type="entry name" value="RNA_pol_sigma_r3/r4-like"/>
</dbReference>
<protein>
    <submittedName>
        <fullName evidence="1">RNA polymerase sigma factor, sigma-70 family</fullName>
    </submittedName>
</protein>
<dbReference type="AlphaFoldDB" id="A0A134CLN8"/>
<proteinExistence type="predicted"/>
<dbReference type="PATRIC" id="fig|1588748.3.peg.46"/>
<dbReference type="STRING" id="1588748.HMPREF3182_00046"/>
<dbReference type="SUPFAM" id="SSF88659">
    <property type="entry name" value="Sigma3 and sigma4 domains of RNA polymerase sigma factors"/>
    <property type="match status" value="1"/>
</dbReference>
<evidence type="ECO:0000313" key="1">
    <source>
        <dbReference type="EMBL" id="KXB93130.1"/>
    </source>
</evidence>
<dbReference type="InterPro" id="IPR013325">
    <property type="entry name" value="RNA_pol_sigma_r2"/>
</dbReference>